<dbReference type="RefSeq" id="WP_106057942.1">
    <property type="nucleotide sequence ID" value="NZ_CP027228.1"/>
</dbReference>
<proteinExistence type="predicted"/>
<evidence type="ECO:0000313" key="2">
    <source>
        <dbReference type="EMBL" id="AVM48888.1"/>
    </source>
</evidence>
<dbReference type="EMBL" id="CP027228">
    <property type="protein sequence ID" value="AVM48888.1"/>
    <property type="molecule type" value="Genomic_DNA"/>
</dbReference>
<accession>A0A2S0L6I3</accession>
<dbReference type="AlphaFoldDB" id="A0A2S0L6I3"/>
<dbReference type="OrthoDB" id="8757095at2"/>
<keyword evidence="3" id="KW-1185">Reference proteome</keyword>
<protein>
    <submittedName>
        <fullName evidence="2">DUF2812 domain-containing protein</fullName>
    </submittedName>
</protein>
<keyword evidence="1" id="KW-0472">Membrane</keyword>
<evidence type="ECO:0000313" key="3">
    <source>
        <dbReference type="Proteomes" id="UP000237883"/>
    </source>
</evidence>
<reference evidence="3" key="1">
    <citation type="submission" date="2018-02" db="EMBL/GenBank/DDBJ databases">
        <authorList>
            <person name="Holder M.E."/>
            <person name="Ajami N.J."/>
            <person name="Petrosino J.F."/>
        </authorList>
    </citation>
    <scope>NUCLEOTIDE SEQUENCE [LARGE SCALE GENOMIC DNA]</scope>
    <source>
        <strain evidence="3">CCUG 47132</strain>
    </source>
</reference>
<name>A0A2S0L6I3_9FIRM</name>
<dbReference type="Proteomes" id="UP000237883">
    <property type="component" value="Chromosome"/>
</dbReference>
<gene>
    <name evidence="2" type="ORF">C5Q96_08480</name>
</gene>
<keyword evidence="1" id="KW-1133">Transmembrane helix</keyword>
<sequence length="184" mass="21465">MGKRQTKIRFFTIADYNEEQAWLEEQHENGWKLVKVTAPCFFTFEECVPEEVSYRLEFNQTKATDDYLQMYEDYGWEYIGGCMNWSYFRKPVVESTAEGENEIFSDDESRLNMIDRIVHTRLIPVIAALIPVISINMRSMLEESGVWYGSARGVVNIVLIAILAADICLVSHCLRKFRKLKKNL</sequence>
<keyword evidence="1" id="KW-0812">Transmembrane</keyword>
<organism evidence="2 3">
    <name type="scientific">Mogibacterium diversum</name>
    <dbReference type="NCBI Taxonomy" id="114527"/>
    <lineage>
        <taxon>Bacteria</taxon>
        <taxon>Bacillati</taxon>
        <taxon>Bacillota</taxon>
        <taxon>Clostridia</taxon>
        <taxon>Peptostreptococcales</taxon>
        <taxon>Anaerovoracaceae</taxon>
        <taxon>Mogibacterium</taxon>
    </lineage>
</organism>
<evidence type="ECO:0000256" key="1">
    <source>
        <dbReference type="SAM" id="Phobius"/>
    </source>
</evidence>
<feature type="transmembrane region" description="Helical" evidence="1">
    <location>
        <begin position="153"/>
        <end position="174"/>
    </location>
</feature>
<feature type="transmembrane region" description="Helical" evidence="1">
    <location>
        <begin position="122"/>
        <end position="141"/>
    </location>
</feature>
<dbReference type="InterPro" id="IPR021359">
    <property type="entry name" value="DUF2812"/>
</dbReference>
<dbReference type="KEGG" id="mdv:C5Q96_08480"/>
<dbReference type="GeneID" id="78392297"/>
<dbReference type="Pfam" id="PF11193">
    <property type="entry name" value="DUF2812"/>
    <property type="match status" value="1"/>
</dbReference>